<keyword evidence="7 10" id="KW-0067">ATP-binding</keyword>
<evidence type="ECO:0000256" key="3">
    <source>
        <dbReference type="ARBA" id="ARBA00022679"/>
    </source>
</evidence>
<evidence type="ECO:0000256" key="10">
    <source>
        <dbReference type="HAMAP-Rule" id="MF_01499"/>
    </source>
</evidence>
<dbReference type="InterPro" id="IPR050338">
    <property type="entry name" value="DisA"/>
</dbReference>
<protein>
    <recommendedName>
        <fullName evidence="10">Diadenylate cyclase</fullName>
        <shortName evidence="10">DAC</shortName>
        <ecNumber evidence="10">2.7.7.85</ecNumber>
    </recommendedName>
    <alternativeName>
        <fullName evidence="10">Cyclic-di-AMP synthase</fullName>
        <shortName evidence="10">c-di-AMP synthase</shortName>
    </alternativeName>
</protein>
<evidence type="ECO:0000313" key="13">
    <source>
        <dbReference type="EMBL" id="KAB8031785.1"/>
    </source>
</evidence>
<evidence type="ECO:0000256" key="6">
    <source>
        <dbReference type="ARBA" id="ARBA00022741"/>
    </source>
</evidence>
<feature type="compositionally biased region" description="Pro residues" evidence="11">
    <location>
        <begin position="422"/>
        <end position="431"/>
    </location>
</feature>
<dbReference type="Proteomes" id="UP000442694">
    <property type="component" value="Unassembled WGS sequence"/>
</dbReference>
<comment type="similarity">
    <text evidence="10">Belongs to the adenylate cyclase family. DacA/CdaA subfamily.</text>
</comment>
<dbReference type="InterPro" id="IPR034701">
    <property type="entry name" value="CdaA"/>
</dbReference>
<evidence type="ECO:0000259" key="12">
    <source>
        <dbReference type="PROSITE" id="PS51794"/>
    </source>
</evidence>
<evidence type="ECO:0000313" key="14">
    <source>
        <dbReference type="Proteomes" id="UP000442694"/>
    </source>
</evidence>
<dbReference type="EC" id="2.7.7.85" evidence="10"/>
<evidence type="ECO:0000256" key="8">
    <source>
        <dbReference type="ARBA" id="ARBA00022989"/>
    </source>
</evidence>
<feature type="transmembrane region" description="Helical" evidence="10">
    <location>
        <begin position="37"/>
        <end position="57"/>
    </location>
</feature>
<reference evidence="13 14" key="1">
    <citation type="submission" date="2019-10" db="EMBL/GenBank/DDBJ databases">
        <title>New genus of Silvanigrellaceae.</title>
        <authorList>
            <person name="Pitt A."/>
            <person name="Hahn M.W."/>
        </authorList>
    </citation>
    <scope>NUCLEOTIDE SEQUENCE [LARGE SCALE GENOMIC DNA]</scope>
    <source>
        <strain evidence="13 14">33A1-SZDP</strain>
    </source>
</reference>
<evidence type="ECO:0000256" key="4">
    <source>
        <dbReference type="ARBA" id="ARBA00022692"/>
    </source>
</evidence>
<proteinExistence type="inferred from homology"/>
<evidence type="ECO:0000256" key="9">
    <source>
        <dbReference type="ARBA" id="ARBA00023136"/>
    </source>
</evidence>
<evidence type="ECO:0000256" key="1">
    <source>
        <dbReference type="ARBA" id="ARBA00000877"/>
    </source>
</evidence>
<keyword evidence="6 10" id="KW-0547">Nucleotide-binding</keyword>
<dbReference type="NCBIfam" id="TIGR00159">
    <property type="entry name" value="diadenylate cyclase CdaA"/>
    <property type="match status" value="1"/>
</dbReference>
<keyword evidence="14" id="KW-1185">Reference proteome</keyword>
<dbReference type="Pfam" id="PF02457">
    <property type="entry name" value="DAC"/>
    <property type="match status" value="1"/>
</dbReference>
<dbReference type="Gene3D" id="3.40.1700.10">
    <property type="entry name" value="DNA integrity scanning protein, DisA, N-terminal domain"/>
    <property type="match status" value="1"/>
</dbReference>
<dbReference type="GO" id="GO:0106408">
    <property type="term" value="F:diadenylate cyclase activity"/>
    <property type="evidence" value="ECO:0007669"/>
    <property type="project" value="UniProtKB-EC"/>
</dbReference>
<evidence type="ECO:0000256" key="7">
    <source>
        <dbReference type="ARBA" id="ARBA00022840"/>
    </source>
</evidence>
<dbReference type="InterPro" id="IPR045585">
    <property type="entry name" value="CdaA_N"/>
</dbReference>
<keyword evidence="9 10" id="KW-0472">Membrane</keyword>
<feature type="compositionally biased region" description="Polar residues" evidence="11">
    <location>
        <begin position="398"/>
        <end position="409"/>
    </location>
</feature>
<dbReference type="GO" id="GO:0004016">
    <property type="term" value="F:adenylate cyclase activity"/>
    <property type="evidence" value="ECO:0007669"/>
    <property type="project" value="UniProtKB-UniRule"/>
</dbReference>
<evidence type="ECO:0000256" key="2">
    <source>
        <dbReference type="ARBA" id="ARBA00022475"/>
    </source>
</evidence>
<feature type="transmembrane region" description="Helical" evidence="10">
    <location>
        <begin position="63"/>
        <end position="82"/>
    </location>
</feature>
<comment type="subunit">
    <text evidence="10">Probably a homodimer.</text>
</comment>
<dbReference type="HAMAP" id="MF_01499">
    <property type="entry name" value="DacA"/>
    <property type="match status" value="1"/>
</dbReference>
<comment type="caution">
    <text evidence="10">Lacks conserved residue(s) required for the propagation of feature annotation.</text>
</comment>
<keyword evidence="3 10" id="KW-0808">Transferase</keyword>
<dbReference type="GO" id="GO:0006171">
    <property type="term" value="P:cAMP biosynthetic process"/>
    <property type="evidence" value="ECO:0007669"/>
    <property type="project" value="InterPro"/>
</dbReference>
<dbReference type="PANTHER" id="PTHR34185:SF1">
    <property type="entry name" value="DIADENYLATE CYCLASE"/>
    <property type="match status" value="1"/>
</dbReference>
<keyword evidence="8 10" id="KW-1133">Transmembrane helix</keyword>
<dbReference type="PROSITE" id="PS51794">
    <property type="entry name" value="DAC"/>
    <property type="match status" value="1"/>
</dbReference>
<evidence type="ECO:0000256" key="11">
    <source>
        <dbReference type="SAM" id="MobiDB-lite"/>
    </source>
</evidence>
<feature type="transmembrane region" description="Helical" evidence="10">
    <location>
        <begin position="12"/>
        <end position="30"/>
    </location>
</feature>
<name>A0A833JDC1_9BACT</name>
<dbReference type="InterPro" id="IPR003390">
    <property type="entry name" value="DNA_integrity_scan_DisA_N"/>
</dbReference>
<dbReference type="InterPro" id="IPR036888">
    <property type="entry name" value="DNA_integrity_DisA_N_sf"/>
</dbReference>
<sequence>MNFLESIKTILSWRSIVDITIVATLFYNIISILKGTRAAQVLIGMLVIFIAFVISNSLQFETIHWIISKFYASFIIVVIVLFQDDIRRLLTRVGRGPFVTGLDVLSGTHIIEEVTNAAKSLSHERIGALIVFERSVGLDKLYDHSVKLDAIVSEQLLSSIFQSFSPLHDGAVIIQKTRINCASAQLPLSKNPRFSKKMGTRHSAAVGISEETDAVVLVVSEETGNISIAWEGNLQKQSSVEATRKMLSVLLIPRGQKSNLVYWIENKVIFKYYKLLNKIKLTILHSKNITTNPELDKRKPSEKSINPKKVSSLESLALQQIEQENKLASNSPKNIHIKFPQNSKIKQINYSEIQFITSNINASPTLNIKKDSPEENLLDESELNENDESNLQEEDSKTTNASKINSALKSLNDLAPEDRFDPPIPKSPPPRNVSIGGIPLDPPIEEKNENEKSAVHNKDEKK</sequence>
<comment type="function">
    <text evidence="10">Catalyzes the condensation of 2 ATP molecules into cyclic di-AMP (c-di-AMP), a second messenger used to regulate differing processes in different bacteria.</text>
</comment>
<keyword evidence="4 10" id="KW-0812">Transmembrane</keyword>
<comment type="caution">
    <text evidence="13">The sequence shown here is derived from an EMBL/GenBank/DDBJ whole genome shotgun (WGS) entry which is preliminary data.</text>
</comment>
<dbReference type="AlphaFoldDB" id="A0A833JDC1"/>
<feature type="compositionally biased region" description="Basic and acidic residues" evidence="11">
    <location>
        <begin position="444"/>
        <end position="462"/>
    </location>
</feature>
<feature type="compositionally biased region" description="Acidic residues" evidence="11">
    <location>
        <begin position="376"/>
        <end position="393"/>
    </location>
</feature>
<dbReference type="FunFam" id="3.40.1700.10:FF:000002">
    <property type="entry name" value="Diadenylate cyclase"/>
    <property type="match status" value="1"/>
</dbReference>
<dbReference type="RefSeq" id="WP_152211961.1">
    <property type="nucleotide sequence ID" value="NZ_WFLN01000005.1"/>
</dbReference>
<keyword evidence="5 10" id="KW-0548">Nucleotidyltransferase</keyword>
<accession>A0A833JDC1</accession>
<organism evidence="13 14">
    <name type="scientific">Fluviispira multicolorata</name>
    <dbReference type="NCBI Taxonomy" id="2654512"/>
    <lineage>
        <taxon>Bacteria</taxon>
        <taxon>Pseudomonadati</taxon>
        <taxon>Bdellovibrionota</taxon>
        <taxon>Oligoflexia</taxon>
        <taxon>Silvanigrellales</taxon>
        <taxon>Silvanigrellaceae</taxon>
        <taxon>Fluviispira</taxon>
    </lineage>
</organism>
<feature type="domain" description="DAC" evidence="12">
    <location>
        <begin position="83"/>
        <end position="242"/>
    </location>
</feature>
<gene>
    <name evidence="10" type="primary">dacA</name>
    <name evidence="13" type="ORF">GCL57_03860</name>
</gene>
<dbReference type="Pfam" id="PF19293">
    <property type="entry name" value="CdaA_N"/>
    <property type="match status" value="1"/>
</dbReference>
<feature type="region of interest" description="Disordered" evidence="11">
    <location>
        <begin position="376"/>
        <end position="462"/>
    </location>
</feature>
<comment type="catalytic activity">
    <reaction evidence="1 10">
        <text>2 ATP = 3',3'-c-di-AMP + 2 diphosphate</text>
        <dbReference type="Rhea" id="RHEA:35655"/>
        <dbReference type="ChEBI" id="CHEBI:30616"/>
        <dbReference type="ChEBI" id="CHEBI:33019"/>
        <dbReference type="ChEBI" id="CHEBI:71500"/>
        <dbReference type="EC" id="2.7.7.85"/>
    </reaction>
</comment>
<evidence type="ECO:0000256" key="5">
    <source>
        <dbReference type="ARBA" id="ARBA00022695"/>
    </source>
</evidence>
<dbReference type="GO" id="GO:0005524">
    <property type="term" value="F:ATP binding"/>
    <property type="evidence" value="ECO:0007669"/>
    <property type="project" value="UniProtKB-UniRule"/>
</dbReference>
<dbReference type="EMBL" id="WFLN01000005">
    <property type="protein sequence ID" value="KAB8031785.1"/>
    <property type="molecule type" value="Genomic_DNA"/>
</dbReference>
<keyword evidence="2 10" id="KW-1003">Cell membrane</keyword>
<dbReference type="SUPFAM" id="SSF143597">
    <property type="entry name" value="YojJ-like"/>
    <property type="match status" value="1"/>
</dbReference>
<dbReference type="PANTHER" id="PTHR34185">
    <property type="entry name" value="DIADENYLATE CYCLASE"/>
    <property type="match status" value="1"/>
</dbReference>